<dbReference type="Proteomes" id="UP000325440">
    <property type="component" value="Unassembled WGS sequence"/>
</dbReference>
<evidence type="ECO:0000256" key="1">
    <source>
        <dbReference type="ARBA" id="ARBA00004177"/>
    </source>
</evidence>
<evidence type="ECO:0000313" key="6">
    <source>
        <dbReference type="EMBL" id="VVC38017.1"/>
    </source>
</evidence>
<name>A0A5E4N379_9HEMI</name>
<evidence type="ECO:0000256" key="5">
    <source>
        <dbReference type="ARBA" id="ARBA00022927"/>
    </source>
</evidence>
<protein>
    <submittedName>
        <fullName evidence="6">Armadillo-like helical</fullName>
    </submittedName>
</protein>
<comment type="subcellular location">
    <subcellularLocation>
        <location evidence="1">Endosome</location>
    </subcellularLocation>
</comment>
<accession>A0A5E4N379</accession>
<keyword evidence="3" id="KW-0813">Transport</keyword>
<comment type="similarity">
    <text evidence="2">Belongs to the VPS35L family.</text>
</comment>
<proteinExistence type="inferred from homology"/>
<evidence type="ECO:0000256" key="3">
    <source>
        <dbReference type="ARBA" id="ARBA00022448"/>
    </source>
</evidence>
<dbReference type="GO" id="GO:0015031">
    <property type="term" value="P:protein transport"/>
    <property type="evidence" value="ECO:0007669"/>
    <property type="project" value="UniProtKB-KW"/>
</dbReference>
<dbReference type="GO" id="GO:0005768">
    <property type="term" value="C:endosome"/>
    <property type="evidence" value="ECO:0007669"/>
    <property type="project" value="UniProtKB-SubCell"/>
</dbReference>
<keyword evidence="4" id="KW-0967">Endosome</keyword>
<sequence>MSSRTFEWNWCSKPIMNYNKRKKACILEKCGHNHPLKSLTSTMVANKNFNDPLTCNITHGDDPLSRPAQLIPTDFDEIDYNYYDNIPSWSHCKQNILNSYTTSEKLSFHSFSKTIQSATIRSRLEELEEFDDQMEYSEKELYDLTQQEFVSHMDYLGKEILEAWNNEQRVKALKIVIQCTKILSFTLPLQFYPSKFVLVTDLLDLFGDLVFKRLKSKSEIIEGQVLKLPDQFTPNIVPETAKETCRNWFFKIASIRELIPRLYIEAAILRSYCFINPEEQNNALLRLIKMVRGIGNPLVAWYARCYLCRIGVSINLNVNYFEASFKDILLTYRQLNSKYVCKEIQSQNMSMDKFLQLLCPTLEWIVKGLSAGKDTHMLDEIVRWCTLQNQHGLLINTVVSTFPGNYLAMKAEYLINLVAKWEYDVFPQTLVIQNLGTSLRGHMVPNAQNVLREAWKIVTKVKDSEKYMACAEAWIYFIVKHFKNKEISVFINDITRHLSNRVGIERFHSQLHNILQHLLNYIEDFENTFHMNYLLPYLDMFGSDTNKAASCKIVLEAYRTRGENVILSDPVINDCFMYMCKILHDSVDSLTVDDEVRQIGRLIACFIFRVDYGNDLEKYLDFYMEARGTFIRLDYVQSALVQCVNKLMTLYSSKSQSPVKNSFAHACSAYCYITIPSISSPLDKLRLYILTGQTSLLNGCLGQADACFKAASVAIKDFPATLEIDGCEINTEPILVSYVKQMLSILLVVPDCPDQEVMHQVRVLINSVRQYPWTDPAQPHLIYLHVLDMLATATLDTYPYGIPDVDSNDILYGRDPQFITDVDSMCTVLLDNLLERLKSLAEQPNYQAELAFNLFVHVVVRADLNETQMATLALNLWKLSMKNINTNKEKVITYIKDYCENEDYQIYSKFLQKVMASISNVAVQ</sequence>
<evidence type="ECO:0000256" key="4">
    <source>
        <dbReference type="ARBA" id="ARBA00022753"/>
    </source>
</evidence>
<dbReference type="OrthoDB" id="1734063at2759"/>
<dbReference type="AlphaFoldDB" id="A0A5E4N379"/>
<dbReference type="InterPro" id="IPR029705">
    <property type="entry name" value="VPS35L"/>
</dbReference>
<dbReference type="GO" id="GO:0032456">
    <property type="term" value="P:endocytic recycling"/>
    <property type="evidence" value="ECO:0007669"/>
    <property type="project" value="InterPro"/>
</dbReference>
<dbReference type="EMBL" id="CABPRJ010001460">
    <property type="protein sequence ID" value="VVC38017.1"/>
    <property type="molecule type" value="Genomic_DNA"/>
</dbReference>
<organism evidence="6 7">
    <name type="scientific">Cinara cedri</name>
    <dbReference type="NCBI Taxonomy" id="506608"/>
    <lineage>
        <taxon>Eukaryota</taxon>
        <taxon>Metazoa</taxon>
        <taxon>Ecdysozoa</taxon>
        <taxon>Arthropoda</taxon>
        <taxon>Hexapoda</taxon>
        <taxon>Insecta</taxon>
        <taxon>Pterygota</taxon>
        <taxon>Neoptera</taxon>
        <taxon>Paraneoptera</taxon>
        <taxon>Hemiptera</taxon>
        <taxon>Sternorrhyncha</taxon>
        <taxon>Aphidomorpha</taxon>
        <taxon>Aphidoidea</taxon>
        <taxon>Aphididae</taxon>
        <taxon>Lachninae</taxon>
        <taxon>Cinara</taxon>
    </lineage>
</organism>
<dbReference type="PANTHER" id="PTHR13673:SF0">
    <property type="entry name" value="VPS35 ENDOSOMAL PROTEIN-SORTING FACTOR-LIKE"/>
    <property type="match status" value="1"/>
</dbReference>
<reference evidence="6 7" key="1">
    <citation type="submission" date="2019-08" db="EMBL/GenBank/DDBJ databases">
        <authorList>
            <person name="Alioto T."/>
            <person name="Alioto T."/>
            <person name="Gomez Garrido J."/>
        </authorList>
    </citation>
    <scope>NUCLEOTIDE SEQUENCE [LARGE SCALE GENOMIC DNA]</scope>
</reference>
<keyword evidence="5" id="KW-0653">Protein transport</keyword>
<evidence type="ECO:0000313" key="7">
    <source>
        <dbReference type="Proteomes" id="UP000325440"/>
    </source>
</evidence>
<evidence type="ECO:0000256" key="2">
    <source>
        <dbReference type="ARBA" id="ARBA00010704"/>
    </source>
</evidence>
<gene>
    <name evidence="6" type="ORF">CINCED_3A025858</name>
</gene>
<dbReference type="PANTHER" id="PTHR13673">
    <property type="entry name" value="ESOPHAGEAL CANCER ASSOCIATED PROTEIN"/>
    <property type="match status" value="1"/>
</dbReference>
<keyword evidence="7" id="KW-1185">Reference proteome</keyword>